<dbReference type="InterPro" id="IPR014464">
    <property type="entry name" value="CvfB_fam"/>
</dbReference>
<dbReference type="PIRSF" id="PIRSF012524">
    <property type="entry name" value="YitL_S1"/>
    <property type="match status" value="1"/>
</dbReference>
<dbReference type="AlphaFoldDB" id="A0A919S215"/>
<dbReference type="InterPro" id="IPR040764">
    <property type="entry name" value="CvfB_WH"/>
</dbReference>
<keyword evidence="4" id="KW-1185">Reference proteome</keyword>
<evidence type="ECO:0000313" key="3">
    <source>
        <dbReference type="EMBL" id="GIM30672.1"/>
    </source>
</evidence>
<feature type="domain" description="S1 motif" evidence="2">
    <location>
        <begin position="148"/>
        <end position="209"/>
    </location>
</feature>
<name>A0A919S215_9CLOT</name>
<dbReference type="RefSeq" id="WP_212905338.1">
    <property type="nucleotide sequence ID" value="NZ_BOPZ01000050.1"/>
</dbReference>
<dbReference type="Proteomes" id="UP000679179">
    <property type="component" value="Unassembled WGS sequence"/>
</dbReference>
<sequence>MFKIGDFNDLKVVREASFGFFLDAGTGNTSDDILLPNASTLHKEIKVDDVVHAFIYRDSKDRLVATLQTPLAKVEEIAYLKVKAITNVGAFVDIGLERDVLVPMKEQKYNLEKDKSYLFYIYEDKTGRLAATTDISPYLDFMEDAALGQEVTGIIYGFQTNDSLMVAVEGKYEGVVLKNEYFTDIKPGEELNFRVKKIYEDGRLGLTPRGKKLDERDVLSEKILKYLEDNNGVMPFNDKSSPEAIKREFNTSKNYFKIALGGLMRKKLIEQNEEGTKLIKK</sequence>
<proteinExistence type="inferred from homology"/>
<accession>A0A919S215</accession>
<dbReference type="InterPro" id="IPR003029">
    <property type="entry name" value="S1_domain"/>
</dbReference>
<evidence type="ECO:0000313" key="4">
    <source>
        <dbReference type="Proteomes" id="UP000679179"/>
    </source>
</evidence>
<dbReference type="GO" id="GO:0003677">
    <property type="term" value="F:DNA binding"/>
    <property type="evidence" value="ECO:0007669"/>
    <property type="project" value="UniProtKB-KW"/>
</dbReference>
<evidence type="ECO:0000256" key="1">
    <source>
        <dbReference type="PIRNR" id="PIRNR012524"/>
    </source>
</evidence>
<dbReference type="Gene3D" id="2.40.50.140">
    <property type="entry name" value="Nucleic acid-binding proteins"/>
    <property type="match status" value="2"/>
</dbReference>
<dbReference type="InterPro" id="IPR012340">
    <property type="entry name" value="NA-bd_OB-fold"/>
</dbReference>
<dbReference type="EMBL" id="BOPZ01000050">
    <property type="protein sequence ID" value="GIM30672.1"/>
    <property type="molecule type" value="Genomic_DNA"/>
</dbReference>
<organism evidence="3 4">
    <name type="scientific">Clostridium polyendosporum</name>
    <dbReference type="NCBI Taxonomy" id="69208"/>
    <lineage>
        <taxon>Bacteria</taxon>
        <taxon>Bacillati</taxon>
        <taxon>Bacillota</taxon>
        <taxon>Clostridia</taxon>
        <taxon>Eubacteriales</taxon>
        <taxon>Clostridiaceae</taxon>
        <taxon>Clostridium</taxon>
    </lineage>
</organism>
<dbReference type="Pfam" id="PF17783">
    <property type="entry name" value="WHD_CvfB"/>
    <property type="match status" value="1"/>
</dbReference>
<reference evidence="3" key="1">
    <citation type="submission" date="2021-03" db="EMBL/GenBank/DDBJ databases">
        <title>Taxonomic study of Clostridium polyendosporum from meadow-gley soil under rice.</title>
        <authorList>
            <person name="Kobayashi H."/>
            <person name="Tanizawa Y."/>
            <person name="Yagura M."/>
        </authorList>
    </citation>
    <scope>NUCLEOTIDE SEQUENCE</scope>
    <source>
        <strain evidence="3">JCM 30710</strain>
    </source>
</reference>
<gene>
    <name evidence="3" type="ORF">CPJCM30710_33380</name>
</gene>
<dbReference type="PANTHER" id="PTHR37296:SF1">
    <property type="entry name" value="CONSERVED VIRULENCE FACTOR B"/>
    <property type="match status" value="1"/>
</dbReference>
<comment type="similarity">
    <text evidence="1">Belongs to the CvfB family.</text>
</comment>
<dbReference type="InterPro" id="IPR039566">
    <property type="entry name" value="CvfB_S1_st"/>
</dbReference>
<comment type="caution">
    <text evidence="3">The sequence shown here is derived from an EMBL/GenBank/DDBJ whole genome shotgun (WGS) entry which is preliminary data.</text>
</comment>
<evidence type="ECO:0000259" key="2">
    <source>
        <dbReference type="PROSITE" id="PS50126"/>
    </source>
</evidence>
<dbReference type="SUPFAM" id="SSF50249">
    <property type="entry name" value="Nucleic acid-binding proteins"/>
    <property type="match status" value="1"/>
</dbReference>
<dbReference type="InterPro" id="IPR036388">
    <property type="entry name" value="WH-like_DNA-bd_sf"/>
</dbReference>
<dbReference type="PROSITE" id="PS50126">
    <property type="entry name" value="S1"/>
    <property type="match status" value="1"/>
</dbReference>
<protein>
    <submittedName>
        <fullName evidence="3">DNA-binding protein</fullName>
    </submittedName>
</protein>
<dbReference type="PANTHER" id="PTHR37296">
    <property type="entry name" value="CONSERVED VIRULENCE FACTOR B"/>
    <property type="match status" value="1"/>
</dbReference>
<dbReference type="Pfam" id="PF13509">
    <property type="entry name" value="S1_2"/>
    <property type="match status" value="2"/>
</dbReference>
<dbReference type="SMART" id="SM00316">
    <property type="entry name" value="S1"/>
    <property type="match status" value="3"/>
</dbReference>
<keyword evidence="3" id="KW-0238">DNA-binding</keyword>
<dbReference type="Gene3D" id="1.10.10.10">
    <property type="entry name" value="Winged helix-like DNA-binding domain superfamily/Winged helix DNA-binding domain"/>
    <property type="match status" value="1"/>
</dbReference>